<evidence type="ECO:0000313" key="9">
    <source>
        <dbReference type="EMBL" id="KAG8174436.1"/>
    </source>
</evidence>
<keyword evidence="7" id="KW-0472">Membrane</keyword>
<dbReference type="SMART" id="SM01057">
    <property type="entry name" value="Carb_anhydrase"/>
    <property type="match status" value="1"/>
</dbReference>
<keyword evidence="7" id="KW-0812">Transmembrane</keyword>
<keyword evidence="3" id="KW-0479">Metal-binding</keyword>
<keyword evidence="10" id="KW-1185">Reference proteome</keyword>
<evidence type="ECO:0000256" key="4">
    <source>
        <dbReference type="ARBA" id="ARBA00022833"/>
    </source>
</evidence>
<dbReference type="GO" id="GO:0004089">
    <property type="term" value="F:carbonate dehydratase activity"/>
    <property type="evidence" value="ECO:0007669"/>
    <property type="project" value="UniProtKB-EC"/>
</dbReference>
<accession>A0AAV6TSQ1</accession>
<feature type="domain" description="Alpha-carbonic anhydrase" evidence="8">
    <location>
        <begin position="43"/>
        <end position="295"/>
    </location>
</feature>
<keyword evidence="4" id="KW-0862">Zinc</keyword>
<dbReference type="PROSITE" id="PS51144">
    <property type="entry name" value="ALPHA_CA_2"/>
    <property type="match status" value="1"/>
</dbReference>
<dbReference type="PANTHER" id="PTHR18952:SF265">
    <property type="entry name" value="CARBONIC ANHYDRASE"/>
    <property type="match status" value="1"/>
</dbReference>
<evidence type="ECO:0000256" key="1">
    <source>
        <dbReference type="ARBA" id="ARBA00010718"/>
    </source>
</evidence>
<name>A0AAV6TSQ1_9ARAC</name>
<dbReference type="InterPro" id="IPR036398">
    <property type="entry name" value="CA_dom_sf"/>
</dbReference>
<evidence type="ECO:0000313" key="10">
    <source>
        <dbReference type="Proteomes" id="UP000827092"/>
    </source>
</evidence>
<keyword evidence="5" id="KW-0456">Lyase</keyword>
<dbReference type="Proteomes" id="UP000827092">
    <property type="component" value="Unassembled WGS sequence"/>
</dbReference>
<dbReference type="PANTHER" id="PTHR18952">
    <property type="entry name" value="CARBONIC ANHYDRASE"/>
    <property type="match status" value="1"/>
</dbReference>
<evidence type="ECO:0000256" key="3">
    <source>
        <dbReference type="ARBA" id="ARBA00022723"/>
    </source>
</evidence>
<organism evidence="9 10">
    <name type="scientific">Oedothorax gibbosus</name>
    <dbReference type="NCBI Taxonomy" id="931172"/>
    <lineage>
        <taxon>Eukaryota</taxon>
        <taxon>Metazoa</taxon>
        <taxon>Ecdysozoa</taxon>
        <taxon>Arthropoda</taxon>
        <taxon>Chelicerata</taxon>
        <taxon>Arachnida</taxon>
        <taxon>Araneae</taxon>
        <taxon>Araneomorphae</taxon>
        <taxon>Entelegynae</taxon>
        <taxon>Araneoidea</taxon>
        <taxon>Linyphiidae</taxon>
        <taxon>Erigoninae</taxon>
        <taxon>Oedothorax</taxon>
    </lineage>
</organism>
<evidence type="ECO:0000256" key="7">
    <source>
        <dbReference type="SAM" id="Phobius"/>
    </source>
</evidence>
<proteinExistence type="inferred from homology"/>
<comment type="catalytic activity">
    <reaction evidence="6">
        <text>hydrogencarbonate + H(+) = CO2 + H2O</text>
        <dbReference type="Rhea" id="RHEA:10748"/>
        <dbReference type="ChEBI" id="CHEBI:15377"/>
        <dbReference type="ChEBI" id="CHEBI:15378"/>
        <dbReference type="ChEBI" id="CHEBI:16526"/>
        <dbReference type="ChEBI" id="CHEBI:17544"/>
        <dbReference type="EC" id="4.2.1.1"/>
    </reaction>
</comment>
<dbReference type="Pfam" id="PF00194">
    <property type="entry name" value="Carb_anhydrase"/>
    <property type="match status" value="1"/>
</dbReference>
<protein>
    <recommendedName>
        <fullName evidence="2">carbonic anhydrase</fullName>
        <ecNumber evidence="2">4.2.1.1</ecNumber>
    </recommendedName>
</protein>
<dbReference type="InterPro" id="IPR023561">
    <property type="entry name" value="Carbonic_anhydrase_a-class"/>
</dbReference>
<dbReference type="EC" id="4.2.1.1" evidence="2"/>
<dbReference type="AlphaFoldDB" id="A0AAV6TSQ1"/>
<dbReference type="GO" id="GO:0008270">
    <property type="term" value="F:zinc ion binding"/>
    <property type="evidence" value="ECO:0007669"/>
    <property type="project" value="InterPro"/>
</dbReference>
<dbReference type="SUPFAM" id="SSF51069">
    <property type="entry name" value="Carbonic anhydrase"/>
    <property type="match status" value="1"/>
</dbReference>
<sequence>MLVSIKASDQIEIMNFYILAVWMTLLLTLTGGSNIRCKRNDNEAWSYRGKRNGPSTWGNTYPDCYHRMQSPINIKYADVKKDSNLKHLQFKNYHECVRSAEVTNNGHTAKITPDDGVSRTICVNGDTYSLDHLHLHWGSGPDAGAEHLFDNKGYAMEAHFVHINKRGAIAVVGVLYQEAPSNNTGFQPISEVLCDIKFKGNTARLRSRLDLSKLLPRLPMQFFRYNGSLTTPGCTEGVIWSVAQNVNRIGSHQLKELRSLFSVTGNGNRARRNCHLQDNYRPKQLLSGRKVTLSTCIR</sequence>
<reference evidence="9 10" key="1">
    <citation type="journal article" date="2022" name="Nat. Ecol. Evol.">
        <title>A masculinizing supergene underlies an exaggerated male reproductive morph in a spider.</title>
        <authorList>
            <person name="Hendrickx F."/>
            <person name="De Corte Z."/>
            <person name="Sonet G."/>
            <person name="Van Belleghem S.M."/>
            <person name="Kostlbacher S."/>
            <person name="Vangestel C."/>
        </authorList>
    </citation>
    <scope>NUCLEOTIDE SEQUENCE [LARGE SCALE GENOMIC DNA]</scope>
    <source>
        <strain evidence="9">W744_W776</strain>
    </source>
</reference>
<feature type="transmembrane region" description="Helical" evidence="7">
    <location>
        <begin position="12"/>
        <end position="32"/>
    </location>
</feature>
<gene>
    <name evidence="9" type="ORF">JTE90_025034</name>
</gene>
<evidence type="ECO:0000256" key="6">
    <source>
        <dbReference type="ARBA" id="ARBA00048348"/>
    </source>
</evidence>
<evidence type="ECO:0000256" key="2">
    <source>
        <dbReference type="ARBA" id="ARBA00012925"/>
    </source>
</evidence>
<dbReference type="InterPro" id="IPR001148">
    <property type="entry name" value="CA_dom"/>
</dbReference>
<dbReference type="EMBL" id="JAFNEN010001219">
    <property type="protein sequence ID" value="KAG8174436.1"/>
    <property type="molecule type" value="Genomic_DNA"/>
</dbReference>
<keyword evidence="7" id="KW-1133">Transmembrane helix</keyword>
<evidence type="ECO:0000256" key="5">
    <source>
        <dbReference type="ARBA" id="ARBA00023239"/>
    </source>
</evidence>
<dbReference type="Gene3D" id="3.10.200.10">
    <property type="entry name" value="Alpha carbonic anhydrase"/>
    <property type="match status" value="1"/>
</dbReference>
<evidence type="ECO:0000259" key="8">
    <source>
        <dbReference type="PROSITE" id="PS51144"/>
    </source>
</evidence>
<dbReference type="CDD" id="cd00326">
    <property type="entry name" value="alpha_CA"/>
    <property type="match status" value="1"/>
</dbReference>
<comment type="similarity">
    <text evidence="1">Belongs to the alpha-carbonic anhydrase family.</text>
</comment>
<comment type="caution">
    <text evidence="9">The sequence shown here is derived from an EMBL/GenBank/DDBJ whole genome shotgun (WGS) entry which is preliminary data.</text>
</comment>